<evidence type="ECO:0000256" key="4">
    <source>
        <dbReference type="SAM" id="MobiDB-lite"/>
    </source>
</evidence>
<dbReference type="InterPro" id="IPR001307">
    <property type="entry name" value="Thiosulphate_STrfase_CS"/>
</dbReference>
<evidence type="ECO:0000256" key="1">
    <source>
        <dbReference type="ARBA" id="ARBA00012245"/>
    </source>
</evidence>
<dbReference type="PANTHER" id="PTHR43855">
    <property type="entry name" value="THIOSULFATE SULFURTRANSFERASE"/>
    <property type="match status" value="1"/>
</dbReference>
<evidence type="ECO:0000259" key="5">
    <source>
        <dbReference type="PROSITE" id="PS50206"/>
    </source>
</evidence>
<dbReference type="InterPro" id="IPR001763">
    <property type="entry name" value="Rhodanese-like_dom"/>
</dbReference>
<comment type="catalytic activity">
    <reaction evidence="3">
        <text>thiosulfate + hydrogen cyanide = thiocyanate + sulfite + 2 H(+)</text>
        <dbReference type="Rhea" id="RHEA:16881"/>
        <dbReference type="ChEBI" id="CHEBI:15378"/>
        <dbReference type="ChEBI" id="CHEBI:17359"/>
        <dbReference type="ChEBI" id="CHEBI:18022"/>
        <dbReference type="ChEBI" id="CHEBI:18407"/>
        <dbReference type="ChEBI" id="CHEBI:33542"/>
        <dbReference type="EC" id="2.8.1.1"/>
    </reaction>
</comment>
<dbReference type="PROSITE" id="PS00380">
    <property type="entry name" value="RHODANESE_1"/>
    <property type="match status" value="1"/>
</dbReference>
<dbReference type="AlphaFoldDB" id="A0A7X6R254"/>
<dbReference type="Proteomes" id="UP000540698">
    <property type="component" value="Unassembled WGS sequence"/>
</dbReference>
<feature type="region of interest" description="Disordered" evidence="4">
    <location>
        <begin position="267"/>
        <end position="286"/>
    </location>
</feature>
<evidence type="ECO:0000256" key="2">
    <source>
        <dbReference type="ARBA" id="ARBA00022737"/>
    </source>
</evidence>
<reference evidence="6 7" key="1">
    <citation type="submission" date="2020-04" db="EMBL/GenBank/DDBJ databases">
        <title>MicrobeNet Type strains.</title>
        <authorList>
            <person name="Nicholson A.C."/>
        </authorList>
    </citation>
    <scope>NUCLEOTIDE SEQUENCE [LARGE SCALE GENOMIC DNA]</scope>
    <source>
        <strain evidence="6 7">DSM 44956</strain>
    </source>
</reference>
<dbReference type="InterPro" id="IPR051126">
    <property type="entry name" value="Thiosulfate_sulfurtransferase"/>
</dbReference>
<gene>
    <name evidence="6" type="ORF">HGB38_07120</name>
</gene>
<dbReference type="Pfam" id="PF00581">
    <property type="entry name" value="Rhodanese"/>
    <property type="match status" value="2"/>
</dbReference>
<evidence type="ECO:0000313" key="7">
    <source>
        <dbReference type="Proteomes" id="UP000540698"/>
    </source>
</evidence>
<feature type="domain" description="Rhodanese" evidence="5">
    <location>
        <begin position="19"/>
        <end position="136"/>
    </location>
</feature>
<dbReference type="EC" id="2.8.1.1" evidence="1"/>
<dbReference type="EMBL" id="JAAXOS010000003">
    <property type="protein sequence ID" value="NKY25990.1"/>
    <property type="molecule type" value="Genomic_DNA"/>
</dbReference>
<keyword evidence="7" id="KW-1185">Reference proteome</keyword>
<dbReference type="GO" id="GO:0004792">
    <property type="term" value="F:thiosulfate-cyanide sulfurtransferase activity"/>
    <property type="evidence" value="ECO:0007669"/>
    <property type="project" value="UniProtKB-EC"/>
</dbReference>
<sequence>MSGARAAHLISASNLRDDPPEQLVLLDVRVGAGVPDPNAFRRGHLPGARFVDVDADLAATATARSGARPLPEAGPLTTALRSWGIRADSTVVVYDDSRSVPAARAWWVLRWAGLTDVRLLDGGLRAWRAAGGPIVSGTETVTAGTVSARPGGLPVVGTAAVATLPARGILLDARPRSHYRGEGAFAGHIPDAVNAPVFDDFDEHGLLRDEHTLRTRYRGLGLGLGPATPAATHCGSGMAAALQVFVLTTLGIEIALYPGSLSQWTADPARPLVRGDSPAPGPVPSP</sequence>
<dbReference type="InterPro" id="IPR036873">
    <property type="entry name" value="Rhodanese-like_dom_sf"/>
</dbReference>
<proteinExistence type="predicted"/>
<comment type="caution">
    <text evidence="6">The sequence shown here is derived from an EMBL/GenBank/DDBJ whole genome shotgun (WGS) entry which is preliminary data.</text>
</comment>
<evidence type="ECO:0000256" key="3">
    <source>
        <dbReference type="ARBA" id="ARBA00047549"/>
    </source>
</evidence>
<accession>A0A7X6R254</accession>
<protein>
    <recommendedName>
        <fullName evidence="1">thiosulfate sulfurtransferase</fullName>
        <ecNumber evidence="1">2.8.1.1</ecNumber>
    </recommendedName>
</protein>
<dbReference type="PANTHER" id="PTHR43855:SF1">
    <property type="entry name" value="THIOSULFATE SULFURTRANSFERASE"/>
    <property type="match status" value="1"/>
</dbReference>
<dbReference type="SMART" id="SM00450">
    <property type="entry name" value="RHOD"/>
    <property type="match status" value="2"/>
</dbReference>
<dbReference type="PROSITE" id="PS50206">
    <property type="entry name" value="RHODANESE_3"/>
    <property type="match status" value="2"/>
</dbReference>
<evidence type="ECO:0000313" key="6">
    <source>
        <dbReference type="EMBL" id="NKY25990.1"/>
    </source>
</evidence>
<dbReference type="SUPFAM" id="SSF52821">
    <property type="entry name" value="Rhodanese/Cell cycle control phosphatase"/>
    <property type="match status" value="2"/>
</dbReference>
<feature type="domain" description="Rhodanese" evidence="5">
    <location>
        <begin position="164"/>
        <end position="273"/>
    </location>
</feature>
<keyword evidence="6" id="KW-0808">Transferase</keyword>
<organism evidence="6 7">
    <name type="scientific">Nocardia gamkensis</name>
    <dbReference type="NCBI Taxonomy" id="352869"/>
    <lineage>
        <taxon>Bacteria</taxon>
        <taxon>Bacillati</taxon>
        <taxon>Actinomycetota</taxon>
        <taxon>Actinomycetes</taxon>
        <taxon>Mycobacteriales</taxon>
        <taxon>Nocardiaceae</taxon>
        <taxon>Nocardia</taxon>
    </lineage>
</organism>
<dbReference type="Gene3D" id="3.40.250.10">
    <property type="entry name" value="Rhodanese-like domain"/>
    <property type="match status" value="2"/>
</dbReference>
<name>A0A7X6R254_9NOCA</name>
<dbReference type="RefSeq" id="WP_062974372.1">
    <property type="nucleotide sequence ID" value="NZ_JAAXOS010000003.1"/>
</dbReference>
<keyword evidence="2" id="KW-0677">Repeat</keyword>
<dbReference type="CDD" id="cd01448">
    <property type="entry name" value="TST_Repeat_1"/>
    <property type="match status" value="1"/>
</dbReference>